<proteinExistence type="predicted"/>
<sequence length="504" mass="57211">MLRCFYACSGLKINLEKSGLFGIGVDHAEVCQMAEGVGCRADSLPFKYLGLKVGANMSRVVNWRPVYEIFESRLALWKSALLSFGGRVTLVRSVLECLPSFYFSLYKAPKRVIEDLERLIKKFLWGGSSEVSKTHWVAWDRITLPKKKGGVGLSKLKDINVALLSKWGWRYKREKECMWVKVVDALHANGSNWNFLPAKKSCTGVWNSIVSVFMKPVVGSVVLRNMFKGMVGKGDRIMFWLDPWLKEKPLCELFPNIFALEVVRSCSVRDRVLGCWLWKHDPSPGVESVELASLLAEVASVTLSSREDGWRWMGDPNGSFVVNSVKRVLAEASPVMVNYVLDWNKWVPGKCNLFVWRAEMGRIPTADALSRRGLQVGDGLCPLCKSEAESVDHLFTSCFVAVVLWHKISLWCRIPPIFAFAFKDLLEVHKSSHVNVAAKPIIQGIVFSALWCLWKARNKAVFSGVEVKVESIFCDVKSRGFLWFKYRSRNNHISWSDWCNFSFL</sequence>
<accession>A0A9K3GX52</accession>
<dbReference type="GO" id="GO:0003964">
    <property type="term" value="F:RNA-directed DNA polymerase activity"/>
    <property type="evidence" value="ECO:0007669"/>
    <property type="project" value="UniProtKB-KW"/>
</dbReference>
<reference evidence="2" key="2">
    <citation type="submission" date="2020-06" db="EMBL/GenBank/DDBJ databases">
        <title>Helianthus annuus Genome sequencing and assembly Release 2.</title>
        <authorList>
            <person name="Gouzy J."/>
            <person name="Langlade N."/>
            <person name="Munos S."/>
        </authorList>
    </citation>
    <scope>NUCLEOTIDE SEQUENCE</scope>
    <source>
        <tissue evidence="2">Leaves</tissue>
    </source>
</reference>
<keyword evidence="2" id="KW-0695">RNA-directed DNA polymerase</keyword>
<keyword evidence="2" id="KW-0808">Transferase</keyword>
<evidence type="ECO:0000259" key="1">
    <source>
        <dbReference type="Pfam" id="PF13966"/>
    </source>
</evidence>
<name>A0A9K3GX52_HELAN</name>
<comment type="caution">
    <text evidence="2">The sequence shown here is derived from an EMBL/GenBank/DDBJ whole genome shotgun (WGS) entry which is preliminary data.</text>
</comment>
<reference evidence="2" key="1">
    <citation type="journal article" date="2017" name="Nature">
        <title>The sunflower genome provides insights into oil metabolism, flowering and Asterid evolution.</title>
        <authorList>
            <person name="Badouin H."/>
            <person name="Gouzy J."/>
            <person name="Grassa C.J."/>
            <person name="Murat F."/>
            <person name="Staton S.E."/>
            <person name="Cottret L."/>
            <person name="Lelandais-Briere C."/>
            <person name="Owens G.L."/>
            <person name="Carrere S."/>
            <person name="Mayjonade B."/>
            <person name="Legrand L."/>
            <person name="Gill N."/>
            <person name="Kane N.C."/>
            <person name="Bowers J.E."/>
            <person name="Hubner S."/>
            <person name="Bellec A."/>
            <person name="Berard A."/>
            <person name="Berges H."/>
            <person name="Blanchet N."/>
            <person name="Boniface M.C."/>
            <person name="Brunel D."/>
            <person name="Catrice O."/>
            <person name="Chaidir N."/>
            <person name="Claudel C."/>
            <person name="Donnadieu C."/>
            <person name="Faraut T."/>
            <person name="Fievet G."/>
            <person name="Helmstetter N."/>
            <person name="King M."/>
            <person name="Knapp S.J."/>
            <person name="Lai Z."/>
            <person name="Le Paslier M.C."/>
            <person name="Lippi Y."/>
            <person name="Lorenzon L."/>
            <person name="Mandel J.R."/>
            <person name="Marage G."/>
            <person name="Marchand G."/>
            <person name="Marquand E."/>
            <person name="Bret-Mestries E."/>
            <person name="Morien E."/>
            <person name="Nambeesan S."/>
            <person name="Nguyen T."/>
            <person name="Pegot-Espagnet P."/>
            <person name="Pouilly N."/>
            <person name="Raftis F."/>
            <person name="Sallet E."/>
            <person name="Schiex T."/>
            <person name="Thomas J."/>
            <person name="Vandecasteele C."/>
            <person name="Vares D."/>
            <person name="Vear F."/>
            <person name="Vautrin S."/>
            <person name="Crespi M."/>
            <person name="Mangin B."/>
            <person name="Burke J.M."/>
            <person name="Salse J."/>
            <person name="Munos S."/>
            <person name="Vincourt P."/>
            <person name="Rieseberg L.H."/>
            <person name="Langlade N.B."/>
        </authorList>
    </citation>
    <scope>NUCLEOTIDE SEQUENCE</scope>
    <source>
        <tissue evidence="2">Leaves</tissue>
    </source>
</reference>
<evidence type="ECO:0000313" key="2">
    <source>
        <dbReference type="EMBL" id="KAF5758203.1"/>
    </source>
</evidence>
<gene>
    <name evidence="2" type="ORF">HanXRQr2_Chr16g0726601</name>
</gene>
<evidence type="ECO:0000313" key="3">
    <source>
        <dbReference type="Proteomes" id="UP000215914"/>
    </source>
</evidence>
<dbReference type="Proteomes" id="UP000215914">
    <property type="component" value="Unassembled WGS sequence"/>
</dbReference>
<dbReference type="AlphaFoldDB" id="A0A9K3GX52"/>
<dbReference type="Gramene" id="mRNA:HanXRQr2_Chr16g0726601">
    <property type="protein sequence ID" value="CDS:HanXRQr2_Chr16g0726601.1"/>
    <property type="gene ID" value="HanXRQr2_Chr16g0726601"/>
</dbReference>
<keyword evidence="3" id="KW-1185">Reference proteome</keyword>
<organism evidence="2 3">
    <name type="scientific">Helianthus annuus</name>
    <name type="common">Common sunflower</name>
    <dbReference type="NCBI Taxonomy" id="4232"/>
    <lineage>
        <taxon>Eukaryota</taxon>
        <taxon>Viridiplantae</taxon>
        <taxon>Streptophyta</taxon>
        <taxon>Embryophyta</taxon>
        <taxon>Tracheophyta</taxon>
        <taxon>Spermatophyta</taxon>
        <taxon>Magnoliopsida</taxon>
        <taxon>eudicotyledons</taxon>
        <taxon>Gunneridae</taxon>
        <taxon>Pentapetalae</taxon>
        <taxon>asterids</taxon>
        <taxon>campanulids</taxon>
        <taxon>Asterales</taxon>
        <taxon>Asteraceae</taxon>
        <taxon>Asteroideae</taxon>
        <taxon>Heliantheae alliance</taxon>
        <taxon>Heliantheae</taxon>
        <taxon>Helianthus</taxon>
    </lineage>
</organism>
<keyword evidence="2" id="KW-0548">Nucleotidyltransferase</keyword>
<dbReference type="InterPro" id="IPR026960">
    <property type="entry name" value="RVT-Znf"/>
</dbReference>
<feature type="domain" description="Reverse transcriptase zinc-binding" evidence="1">
    <location>
        <begin position="327"/>
        <end position="405"/>
    </location>
</feature>
<protein>
    <submittedName>
        <fullName evidence="2">RNA-directed DNA polymerase</fullName>
        <ecNumber evidence="2">2.7.7.49</ecNumber>
    </submittedName>
</protein>
<dbReference type="EC" id="2.7.7.49" evidence="2"/>
<dbReference type="Pfam" id="PF13966">
    <property type="entry name" value="zf-RVT"/>
    <property type="match status" value="1"/>
</dbReference>
<dbReference type="PANTHER" id="PTHR33116:SF78">
    <property type="entry name" value="OS12G0587133 PROTEIN"/>
    <property type="match status" value="1"/>
</dbReference>
<dbReference type="EMBL" id="MNCJ02000331">
    <property type="protein sequence ID" value="KAF5758203.1"/>
    <property type="molecule type" value="Genomic_DNA"/>
</dbReference>
<dbReference type="PANTHER" id="PTHR33116">
    <property type="entry name" value="REVERSE TRANSCRIPTASE ZINC-BINDING DOMAIN-CONTAINING PROTEIN-RELATED-RELATED"/>
    <property type="match status" value="1"/>
</dbReference>